<keyword evidence="3" id="KW-0645">Protease</keyword>
<dbReference type="GO" id="GO:0005829">
    <property type="term" value="C:cytosol"/>
    <property type="evidence" value="ECO:0007669"/>
    <property type="project" value="TreeGrafter"/>
</dbReference>
<sequence length="481" mass="53017">MHISVINNLLILNKITQENIFNVLSNLLKKNIDYADIYIQSIFNESWTLENNIVKEGHSDIDQGLGVRTIFGESTGFAYSNNISLKSLLKSSKLSSEIAKKFRKSVLNPFCSIKKKQIFSTINPLNSLTTKDKLDILLRVNSTARKYNPKVIEVNAWLSATYEEILIASTDGNLTTDIRPLVQLSIVVLVEKNGRIESGSSGGGRRTGYQFFLSSQIGENYIDYLSKEAVRIALINLSAKETPSGSFPVVLGSGWPGILLHEAIGHGLESDFNRKKTSIFSNKIGSRVTSKLCTIIDDGTLLHKRGSLNIDDEGVLSQKTILIKEGILINYMYDKFNARLMNMKSTGNGRRQSYKSLPMPRMTNTYMLSGFSSKKNIIESIDYGLYAVNFSDGQVDITSGNFVFSTSEAYIIKKGKISYPVKKAMLTGSGIAVMNNISMVGNDLNMDEGIGTCMKEGQSIPVGVGQPTLKIDQITVGGTMK</sequence>
<reference evidence="9" key="1">
    <citation type="submission" date="2024-06" db="EMBL/GenBank/DDBJ databases">
        <authorList>
            <person name="Manzano-Marin A."/>
            <person name="Manzano-Marin A."/>
            <person name="Alejandro Manzano Marin A."/>
        </authorList>
    </citation>
    <scope>NUCLEOTIDE SEQUENCE</scope>
    <source>
        <strain evidence="9">Ancorni-2928</strain>
    </source>
</reference>
<proteinExistence type="inferred from homology"/>
<dbReference type="InterPro" id="IPR002510">
    <property type="entry name" value="Metalloprtase-TldD/E_N"/>
</dbReference>
<dbReference type="Pfam" id="PF01523">
    <property type="entry name" value="PmbA_TldD_1st"/>
    <property type="match status" value="1"/>
</dbReference>
<dbReference type="RefSeq" id="WP_367680858.1">
    <property type="nucleotide sequence ID" value="NZ_OZ060371.1"/>
</dbReference>
<dbReference type="NCBIfam" id="NF008006">
    <property type="entry name" value="PRK10735.1"/>
    <property type="match status" value="1"/>
</dbReference>
<protein>
    <submittedName>
        <fullName evidence="9">Metalloprotease TldD</fullName>
        <ecNumber evidence="9">3.4.-.-</ecNumber>
    </submittedName>
</protein>
<dbReference type="Pfam" id="PF19290">
    <property type="entry name" value="PmbA_TldD_2nd"/>
    <property type="match status" value="1"/>
</dbReference>
<dbReference type="GO" id="GO:0008237">
    <property type="term" value="F:metallopeptidase activity"/>
    <property type="evidence" value="ECO:0007669"/>
    <property type="project" value="UniProtKB-KW"/>
</dbReference>
<dbReference type="Gene3D" id="3.30.2290.10">
    <property type="entry name" value="PmbA/TldD superfamily"/>
    <property type="match status" value="1"/>
</dbReference>
<keyword evidence="5 9" id="KW-0482">Metalloprotease</keyword>
<evidence type="ECO:0000259" key="7">
    <source>
        <dbReference type="Pfam" id="PF19289"/>
    </source>
</evidence>
<evidence type="ECO:0000256" key="4">
    <source>
        <dbReference type="ARBA" id="ARBA00022801"/>
    </source>
</evidence>
<dbReference type="GO" id="GO:0006508">
    <property type="term" value="P:proteolysis"/>
    <property type="evidence" value="ECO:0007669"/>
    <property type="project" value="UniProtKB-KW"/>
</dbReference>
<comment type="function">
    <text evidence="1">Probable metalloprotease.</text>
</comment>
<dbReference type="InterPro" id="IPR035068">
    <property type="entry name" value="TldD/PmbA_N"/>
</dbReference>
<dbReference type="AlphaFoldDB" id="A0AAT9IGD9"/>
<dbReference type="PANTHER" id="PTHR30624:SF4">
    <property type="entry name" value="METALLOPROTEASE TLDD"/>
    <property type="match status" value="1"/>
</dbReference>
<evidence type="ECO:0000256" key="2">
    <source>
        <dbReference type="ARBA" id="ARBA00005836"/>
    </source>
</evidence>
<organism evidence="9">
    <name type="scientific">Buchnera aphidicola</name>
    <name type="common">Anoecia corni</name>
    <dbReference type="NCBI Taxonomy" id="2994477"/>
    <lineage>
        <taxon>Bacteria</taxon>
        <taxon>Pseudomonadati</taxon>
        <taxon>Pseudomonadota</taxon>
        <taxon>Gammaproteobacteria</taxon>
        <taxon>Enterobacterales</taxon>
        <taxon>Erwiniaceae</taxon>
        <taxon>Buchnera</taxon>
    </lineage>
</organism>
<feature type="domain" description="Metalloprotease TldD/E N-terminal" evidence="6">
    <location>
        <begin position="35"/>
        <end position="91"/>
    </location>
</feature>
<evidence type="ECO:0000256" key="3">
    <source>
        <dbReference type="ARBA" id="ARBA00022670"/>
    </source>
</evidence>
<dbReference type="Pfam" id="PF19289">
    <property type="entry name" value="PmbA_TldD_3rd"/>
    <property type="match status" value="1"/>
</dbReference>
<accession>A0AAT9IGD9</accession>
<name>A0AAT9IGD9_9GAMM</name>
<keyword evidence="4 9" id="KW-0378">Hydrolase</keyword>
<dbReference type="SUPFAM" id="SSF111283">
    <property type="entry name" value="Putative modulator of DNA gyrase, PmbA/TldD"/>
    <property type="match status" value="1"/>
</dbReference>
<dbReference type="EMBL" id="OZ060371">
    <property type="protein sequence ID" value="CAL4043451.1"/>
    <property type="molecule type" value="Genomic_DNA"/>
</dbReference>
<dbReference type="PIRSF" id="PIRSF004919">
    <property type="entry name" value="TldD"/>
    <property type="match status" value="1"/>
</dbReference>
<dbReference type="PANTHER" id="PTHR30624">
    <property type="entry name" value="UNCHARACTERIZED PROTEIN TLDD AND PMBA"/>
    <property type="match status" value="1"/>
</dbReference>
<comment type="similarity">
    <text evidence="2">Belongs to the peptidase U62 family.</text>
</comment>
<dbReference type="EC" id="3.4.-.-" evidence="9"/>
<feature type="domain" description="Metalloprotease TldD/E C-terminal" evidence="7">
    <location>
        <begin position="244"/>
        <end position="478"/>
    </location>
</feature>
<dbReference type="InterPro" id="IPR051463">
    <property type="entry name" value="Peptidase_U62_metallo"/>
</dbReference>
<dbReference type="InterPro" id="IPR045569">
    <property type="entry name" value="Metalloprtase-TldD/E_C"/>
</dbReference>
<evidence type="ECO:0000259" key="8">
    <source>
        <dbReference type="Pfam" id="PF19290"/>
    </source>
</evidence>
<evidence type="ECO:0000313" key="9">
    <source>
        <dbReference type="EMBL" id="CAL4043451.1"/>
    </source>
</evidence>
<evidence type="ECO:0000256" key="5">
    <source>
        <dbReference type="ARBA" id="ARBA00023049"/>
    </source>
</evidence>
<dbReference type="InterPro" id="IPR045570">
    <property type="entry name" value="Metalloprtase-TldD/E_cen_dom"/>
</dbReference>
<dbReference type="InterPro" id="IPR025502">
    <property type="entry name" value="TldD"/>
</dbReference>
<evidence type="ECO:0000259" key="6">
    <source>
        <dbReference type="Pfam" id="PF01523"/>
    </source>
</evidence>
<dbReference type="InterPro" id="IPR036059">
    <property type="entry name" value="TldD/PmbA_sf"/>
</dbReference>
<gene>
    <name evidence="9" type="primary">tldD</name>
    <name evidence="9" type="ORF">BUANCORI2928_315</name>
</gene>
<feature type="domain" description="Metalloprotease TldD/E central" evidence="8">
    <location>
        <begin position="124"/>
        <end position="237"/>
    </location>
</feature>
<evidence type="ECO:0000256" key="1">
    <source>
        <dbReference type="ARBA" id="ARBA00002796"/>
    </source>
</evidence>